<sequence length="131" mass="13649">MDLGIRSYHIKPIVSQASCTSTATVPASQSSAVRSAAARIRPSILAHPSMASPSSLDSSSTRIDPLRSGSSIVTSSRRRYSLPVTAPGDPPPSDANPSQRQLTVHVVPLPVLCLLLLRGPPTSSAPDSGLR</sequence>
<name>A0A0A9NKU8_ARUDO</name>
<feature type="compositionally biased region" description="Low complexity" evidence="1">
    <location>
        <begin position="44"/>
        <end position="60"/>
    </location>
</feature>
<evidence type="ECO:0000256" key="1">
    <source>
        <dbReference type="SAM" id="MobiDB-lite"/>
    </source>
</evidence>
<evidence type="ECO:0000313" key="2">
    <source>
        <dbReference type="EMBL" id="JAD62064.1"/>
    </source>
</evidence>
<dbReference type="EMBL" id="GBRH01235831">
    <property type="protein sequence ID" value="JAD62064.1"/>
    <property type="molecule type" value="Transcribed_RNA"/>
</dbReference>
<organism evidence="2">
    <name type="scientific">Arundo donax</name>
    <name type="common">Giant reed</name>
    <name type="synonym">Donax arundinaceus</name>
    <dbReference type="NCBI Taxonomy" id="35708"/>
    <lineage>
        <taxon>Eukaryota</taxon>
        <taxon>Viridiplantae</taxon>
        <taxon>Streptophyta</taxon>
        <taxon>Embryophyta</taxon>
        <taxon>Tracheophyta</taxon>
        <taxon>Spermatophyta</taxon>
        <taxon>Magnoliopsida</taxon>
        <taxon>Liliopsida</taxon>
        <taxon>Poales</taxon>
        <taxon>Poaceae</taxon>
        <taxon>PACMAD clade</taxon>
        <taxon>Arundinoideae</taxon>
        <taxon>Arundineae</taxon>
        <taxon>Arundo</taxon>
    </lineage>
</organism>
<dbReference type="AlphaFoldDB" id="A0A0A9NKU8"/>
<protein>
    <submittedName>
        <fullName evidence="2">Uncharacterized protein</fullName>
    </submittedName>
</protein>
<reference evidence="2" key="2">
    <citation type="journal article" date="2015" name="Data Brief">
        <title>Shoot transcriptome of the giant reed, Arundo donax.</title>
        <authorList>
            <person name="Barrero R.A."/>
            <person name="Guerrero F.D."/>
            <person name="Moolhuijzen P."/>
            <person name="Goolsby J.A."/>
            <person name="Tidwell J."/>
            <person name="Bellgard S.E."/>
            <person name="Bellgard M.I."/>
        </authorList>
    </citation>
    <scope>NUCLEOTIDE SEQUENCE</scope>
    <source>
        <tissue evidence="2">Shoot tissue taken approximately 20 cm above the soil surface</tissue>
    </source>
</reference>
<feature type="region of interest" description="Disordered" evidence="1">
    <location>
        <begin position="44"/>
        <end position="101"/>
    </location>
</feature>
<proteinExistence type="predicted"/>
<accession>A0A0A9NKU8</accession>
<reference evidence="2" key="1">
    <citation type="submission" date="2014-09" db="EMBL/GenBank/DDBJ databases">
        <authorList>
            <person name="Magalhaes I.L.F."/>
            <person name="Oliveira U."/>
            <person name="Santos F.R."/>
            <person name="Vidigal T.H.D.A."/>
            <person name="Brescovit A.D."/>
            <person name="Santos A.J."/>
        </authorList>
    </citation>
    <scope>NUCLEOTIDE SEQUENCE</scope>
    <source>
        <tissue evidence="2">Shoot tissue taken approximately 20 cm above the soil surface</tissue>
    </source>
</reference>